<protein>
    <submittedName>
        <fullName evidence="1">Uncharacterized protein</fullName>
    </submittedName>
</protein>
<dbReference type="AlphaFoldDB" id="A0A9D7F5E3"/>
<sequence>MLRSKSLGDALRANPTYTAIFVIPAKAGIQEVSDQIFWIPACAGMTG</sequence>
<gene>
    <name evidence="1" type="ORF">IPJ48_04120</name>
</gene>
<name>A0A9D7F5E3_9RHOO</name>
<dbReference type="EMBL" id="JADJNC010000006">
    <property type="protein sequence ID" value="MBK7422332.1"/>
    <property type="molecule type" value="Genomic_DNA"/>
</dbReference>
<organism evidence="1 2">
    <name type="scientific">Candidatus Propionivibrio dominans</name>
    <dbReference type="NCBI Taxonomy" id="2954373"/>
    <lineage>
        <taxon>Bacteria</taxon>
        <taxon>Pseudomonadati</taxon>
        <taxon>Pseudomonadota</taxon>
        <taxon>Betaproteobacteria</taxon>
        <taxon>Rhodocyclales</taxon>
        <taxon>Rhodocyclaceae</taxon>
        <taxon>Propionivibrio</taxon>
    </lineage>
</organism>
<comment type="caution">
    <text evidence="1">The sequence shown here is derived from an EMBL/GenBank/DDBJ whole genome shotgun (WGS) entry which is preliminary data.</text>
</comment>
<dbReference type="Proteomes" id="UP000886602">
    <property type="component" value="Unassembled WGS sequence"/>
</dbReference>
<evidence type="ECO:0000313" key="1">
    <source>
        <dbReference type="EMBL" id="MBK7422332.1"/>
    </source>
</evidence>
<reference evidence="1" key="1">
    <citation type="submission" date="2020-10" db="EMBL/GenBank/DDBJ databases">
        <title>Connecting structure to function with the recovery of over 1000 high-quality activated sludge metagenome-assembled genomes encoding full-length rRNA genes using long-read sequencing.</title>
        <authorList>
            <person name="Singleton C.M."/>
            <person name="Petriglieri F."/>
            <person name="Kristensen J.M."/>
            <person name="Kirkegaard R.H."/>
            <person name="Michaelsen T.Y."/>
            <person name="Andersen M.H."/>
            <person name="Karst S.M."/>
            <person name="Dueholm M.S."/>
            <person name="Nielsen P.H."/>
            <person name="Albertsen M."/>
        </authorList>
    </citation>
    <scope>NUCLEOTIDE SEQUENCE</scope>
    <source>
        <strain evidence="1">EsbW_18-Q3-R4-48_MAXAC.044</strain>
    </source>
</reference>
<evidence type="ECO:0000313" key="2">
    <source>
        <dbReference type="Proteomes" id="UP000886602"/>
    </source>
</evidence>
<proteinExistence type="predicted"/>
<accession>A0A9D7F5E3</accession>